<sequence>MKKPPKNYLKGGNPTKNCCKGDIFDPNVTCLMNCPFSASTYFQKESNHWKFS</sequence>
<feature type="non-terminal residue" evidence="1">
    <location>
        <position position="52"/>
    </location>
</feature>
<proteinExistence type="predicted"/>
<reference evidence="1 2" key="1">
    <citation type="submission" date="2015-08" db="EMBL/GenBank/DDBJ databases">
        <title>Next Generation Sequencing and Analysis of the Genome of Puccinia sorghi L Schw, the Causal Agent of Maize Common Rust.</title>
        <authorList>
            <person name="Rochi L."/>
            <person name="Burguener G."/>
            <person name="Darino M."/>
            <person name="Turjanski A."/>
            <person name="Kreff E."/>
            <person name="Dieguez M.J."/>
            <person name="Sacco F."/>
        </authorList>
    </citation>
    <scope>NUCLEOTIDE SEQUENCE [LARGE SCALE GENOMIC DNA]</scope>
    <source>
        <strain evidence="1 2">RO10H11247</strain>
    </source>
</reference>
<dbReference type="VEuPathDB" id="FungiDB:VP01_10606g1"/>
<keyword evidence="2" id="KW-1185">Reference proteome</keyword>
<name>A0A0L6VTY1_9BASI</name>
<dbReference type="AlphaFoldDB" id="A0A0L6VTY1"/>
<dbReference type="Proteomes" id="UP000037035">
    <property type="component" value="Unassembled WGS sequence"/>
</dbReference>
<evidence type="ECO:0000313" key="2">
    <source>
        <dbReference type="Proteomes" id="UP000037035"/>
    </source>
</evidence>
<comment type="caution">
    <text evidence="1">The sequence shown here is derived from an EMBL/GenBank/DDBJ whole genome shotgun (WGS) entry which is preliminary data.</text>
</comment>
<evidence type="ECO:0000313" key="1">
    <source>
        <dbReference type="EMBL" id="KNZ64151.1"/>
    </source>
</evidence>
<gene>
    <name evidence="1" type="ORF">VP01_10606g1</name>
</gene>
<accession>A0A0L6VTY1</accession>
<dbReference type="EMBL" id="LAVV01000673">
    <property type="protein sequence ID" value="KNZ64151.1"/>
    <property type="molecule type" value="Genomic_DNA"/>
</dbReference>
<organism evidence="1 2">
    <name type="scientific">Puccinia sorghi</name>
    <dbReference type="NCBI Taxonomy" id="27349"/>
    <lineage>
        <taxon>Eukaryota</taxon>
        <taxon>Fungi</taxon>
        <taxon>Dikarya</taxon>
        <taxon>Basidiomycota</taxon>
        <taxon>Pucciniomycotina</taxon>
        <taxon>Pucciniomycetes</taxon>
        <taxon>Pucciniales</taxon>
        <taxon>Pucciniaceae</taxon>
        <taxon>Puccinia</taxon>
    </lineage>
</organism>
<protein>
    <submittedName>
        <fullName evidence="1">Uncharacterized protein</fullName>
    </submittedName>
</protein>